<dbReference type="PANTHER" id="PTHR37850">
    <property type="entry name" value="STRU PROTEIN"/>
    <property type="match status" value="1"/>
</dbReference>
<dbReference type="RefSeq" id="WP_105742886.1">
    <property type="nucleotide sequence ID" value="NZ_PVBR01000011.1"/>
</dbReference>
<comment type="caution">
    <text evidence="3">The sequence shown here is derived from an EMBL/GenBank/DDBJ whole genome shotgun (WGS) entry which is preliminary data.</text>
</comment>
<dbReference type="EMBL" id="PVBR01000011">
    <property type="protein sequence ID" value="PRD42554.1"/>
    <property type="molecule type" value="Genomic_DNA"/>
</dbReference>
<dbReference type="GO" id="GO:0050661">
    <property type="term" value="F:NADP binding"/>
    <property type="evidence" value="ECO:0007669"/>
    <property type="project" value="InterPro"/>
</dbReference>
<accession>A0A2S9IPV7</accession>
<dbReference type="SUPFAM" id="SSF51735">
    <property type="entry name" value="NAD(P)-binding Rossmann-fold domains"/>
    <property type="match status" value="1"/>
</dbReference>
<dbReference type="GO" id="GO:0016491">
    <property type="term" value="F:oxidoreductase activity"/>
    <property type="evidence" value="ECO:0007669"/>
    <property type="project" value="InterPro"/>
</dbReference>
<feature type="domain" description="SAF" evidence="2">
    <location>
        <begin position="346"/>
        <end position="411"/>
    </location>
</feature>
<sequence>MIIVDNAIKARMRAGRPVVVGMYGIGFMGRGMLINVERTMKVLHVAAICNRNVERAINAFVDAGVGRGEIVEVTTASAMAHALRAGKRVVTSDPSLIARSAMIDIVLETTGHVEYGARITMECIENGKDIVSLNVELDATVGQLLRVKAEAAGVIFSGADGDQPGVTMNLVRHVEAMGLRPLVCGNIKGLQDRTRNPTTQEAFARQWNQTPSMVASFADGTKMTAEQAIVANAVGLKVSQRGMIGREYEGHVDDLVDFYDIDALRALGGIVDYVVGTRPSPGIYVLAEARDENQAFFLNLGKLGKGPLYSFYTAWHLTTLEFGISIARVALCRDVVIGNTNAPSVDVVAAAKRPLRQGETIDGIGGYMTYGVAENYDISRGENLLPMGLAEGCRLKREVPMDQALTYDDVETPSGSTAHALRRQQDALFPIDHHEKTVSALGSDAGANLRKRNSNQENERTGVL</sequence>
<dbReference type="Gene3D" id="3.40.50.720">
    <property type="entry name" value="NAD(P)-binding Rossmann-like Domain"/>
    <property type="match status" value="1"/>
</dbReference>
<dbReference type="CDD" id="cd11616">
    <property type="entry name" value="SAF_DH_OX_like"/>
    <property type="match status" value="1"/>
</dbReference>
<keyword evidence="4" id="KW-1185">Reference proteome</keyword>
<protein>
    <submittedName>
        <fullName evidence="3">NAD(P)-dependent oxidoreductase</fullName>
    </submittedName>
</protein>
<dbReference type="SMART" id="SM00858">
    <property type="entry name" value="SAF"/>
    <property type="match status" value="1"/>
</dbReference>
<feature type="region of interest" description="Disordered" evidence="1">
    <location>
        <begin position="442"/>
        <end position="464"/>
    </location>
</feature>
<dbReference type="InterPro" id="IPR005106">
    <property type="entry name" value="Asp/hSer_DH_NAD-bd"/>
</dbReference>
<dbReference type="InterPro" id="IPR036291">
    <property type="entry name" value="NAD(P)-bd_dom_sf"/>
</dbReference>
<organism evidence="3 4">
    <name type="scientific">Phyllobacterium phragmitis</name>
    <dbReference type="NCBI Taxonomy" id="2670329"/>
    <lineage>
        <taxon>Bacteria</taxon>
        <taxon>Pseudomonadati</taxon>
        <taxon>Pseudomonadota</taxon>
        <taxon>Alphaproteobacteria</taxon>
        <taxon>Hyphomicrobiales</taxon>
        <taxon>Phyllobacteriaceae</taxon>
        <taxon>Phyllobacterium</taxon>
    </lineage>
</organism>
<dbReference type="Pfam" id="PF03447">
    <property type="entry name" value="NAD_binding_3"/>
    <property type="match status" value="1"/>
</dbReference>
<name>A0A2S9IPV7_9HYPH</name>
<evidence type="ECO:0000313" key="4">
    <source>
        <dbReference type="Proteomes" id="UP000239434"/>
    </source>
</evidence>
<dbReference type="Proteomes" id="UP000239434">
    <property type="component" value="Unassembled WGS sequence"/>
</dbReference>
<dbReference type="InterPro" id="IPR048423">
    <property type="entry name" value="DRL_cat"/>
</dbReference>
<dbReference type="AlphaFoldDB" id="A0A2S9IPV7"/>
<proteinExistence type="predicted"/>
<gene>
    <name evidence="3" type="ORF">C5748_15750</name>
</gene>
<dbReference type="InterPro" id="IPR013974">
    <property type="entry name" value="SAF"/>
</dbReference>
<evidence type="ECO:0000313" key="3">
    <source>
        <dbReference type="EMBL" id="PRD42554.1"/>
    </source>
</evidence>
<reference evidence="3 4" key="1">
    <citation type="submission" date="2018-02" db="EMBL/GenBank/DDBJ databases">
        <title>The draft genome of Phyllobacterium sp. 1N-3.</title>
        <authorList>
            <person name="Liu L."/>
            <person name="Li L."/>
            <person name="Zhang X."/>
            <person name="Wang T."/>
            <person name="Liang L."/>
        </authorList>
    </citation>
    <scope>NUCLEOTIDE SEQUENCE [LARGE SCALE GENOMIC DNA]</scope>
    <source>
        <strain evidence="3 4">1N-3</strain>
    </source>
</reference>
<evidence type="ECO:0000259" key="2">
    <source>
        <dbReference type="SMART" id="SM00858"/>
    </source>
</evidence>
<dbReference type="Pfam" id="PF08666">
    <property type="entry name" value="SAF"/>
    <property type="match status" value="1"/>
</dbReference>
<dbReference type="Pfam" id="PF21135">
    <property type="entry name" value="DRL_cat"/>
    <property type="match status" value="1"/>
</dbReference>
<evidence type="ECO:0000256" key="1">
    <source>
        <dbReference type="SAM" id="MobiDB-lite"/>
    </source>
</evidence>
<dbReference type="PANTHER" id="PTHR37850:SF1">
    <property type="entry name" value="SAF DOMAIN PROTEIN"/>
    <property type="match status" value="1"/>
</dbReference>